<dbReference type="GO" id="GO:0003723">
    <property type="term" value="F:RNA binding"/>
    <property type="evidence" value="ECO:0007669"/>
    <property type="project" value="TreeGrafter"/>
</dbReference>
<dbReference type="Gene3D" id="3.20.20.70">
    <property type="entry name" value="Aldolase class I"/>
    <property type="match status" value="1"/>
</dbReference>
<feature type="binding site" evidence="9">
    <location>
        <position position="189"/>
    </location>
    <ligand>
        <name>FMN</name>
        <dbReference type="ChEBI" id="CHEBI:58210"/>
    </ligand>
</feature>
<keyword evidence="2 7" id="KW-0285">Flavoprotein</keyword>
<evidence type="ECO:0000256" key="1">
    <source>
        <dbReference type="ARBA" id="ARBA00001917"/>
    </source>
</evidence>
<feature type="binding site" evidence="9">
    <location>
        <begin position="244"/>
        <end position="245"/>
    </location>
    <ligand>
        <name>FMN</name>
        <dbReference type="ChEBI" id="CHEBI:58210"/>
    </ligand>
</feature>
<evidence type="ECO:0000313" key="11">
    <source>
        <dbReference type="EMBL" id="SPP95513.1"/>
    </source>
</evidence>
<dbReference type="Proteomes" id="UP000246085">
    <property type="component" value="Chromosome BRAD3257"/>
</dbReference>
<evidence type="ECO:0000256" key="2">
    <source>
        <dbReference type="ARBA" id="ARBA00022630"/>
    </source>
</evidence>
<evidence type="ECO:0000259" key="10">
    <source>
        <dbReference type="Pfam" id="PF01207"/>
    </source>
</evidence>
<dbReference type="Pfam" id="PF01207">
    <property type="entry name" value="Dus"/>
    <property type="match status" value="1"/>
</dbReference>
<gene>
    <name evidence="11" type="primary">dus</name>
    <name evidence="11" type="ORF">BRAD3257_4528</name>
</gene>
<dbReference type="InterPro" id="IPR001269">
    <property type="entry name" value="DUS_fam"/>
</dbReference>
<comment type="similarity">
    <text evidence="7">Belongs to the dus family.</text>
</comment>
<protein>
    <recommendedName>
        <fullName evidence="7">tRNA-dihydrouridine synthase</fullName>
        <ecNumber evidence="7">1.3.1.-</ecNumber>
    </recommendedName>
</protein>
<dbReference type="InterPro" id="IPR035587">
    <property type="entry name" value="DUS-like_FMN-bd"/>
</dbReference>
<feature type="domain" description="DUS-like FMN-binding" evidence="10">
    <location>
        <begin position="35"/>
        <end position="315"/>
    </location>
</feature>
<evidence type="ECO:0000256" key="5">
    <source>
        <dbReference type="ARBA" id="ARBA00022857"/>
    </source>
</evidence>
<dbReference type="PROSITE" id="PS01136">
    <property type="entry name" value="UPF0034"/>
    <property type="match status" value="1"/>
</dbReference>
<sequence length="354" mass="37805">MTPCSVNETPVTGSAVSGSKPLKIGDIEVATPVFLAPMSGVTDSPVRRLAAELGAGLVVSEMTASDELANGHWMSRLRCEATGIGPHVVQLAGCEAHWMAEGARIAESEGADIIDINMGCPARHVTGGQSGSALMRDLDHAVSLIDATVAAVKVPVTLKMRLGWDDRTRNAPELARRAEAAGIRLVTVHGRTRCQFYKGEADWDAIRAVREAISIPLVVNGDITSYEKALTALEASGADAVMIGRGAQGQPWLPGQIGRRLQGGAEEAAPSLETQLHYVRTLYDGVCALYGLRIGLRHARKHLGWALDVAAQASRAPAEKLRSWRQKILVSEDPRLVHNSLQDAFDDFAWSAAA</sequence>
<comment type="cofactor">
    <cofactor evidence="1 7 9">
        <name>FMN</name>
        <dbReference type="ChEBI" id="CHEBI:58210"/>
    </cofactor>
</comment>
<keyword evidence="3 7" id="KW-0288">FMN</keyword>
<dbReference type="PANTHER" id="PTHR45846">
    <property type="entry name" value="TRNA-DIHYDROURIDINE(47) SYNTHASE [NAD(P)(+)]-LIKE"/>
    <property type="match status" value="1"/>
</dbReference>
<name>A0A2U3Q270_9BRAD</name>
<dbReference type="GO" id="GO:0050660">
    <property type="term" value="F:flavin adenine dinucleotide binding"/>
    <property type="evidence" value="ECO:0007669"/>
    <property type="project" value="InterPro"/>
</dbReference>
<keyword evidence="4 7" id="KW-0819">tRNA processing</keyword>
<dbReference type="EMBL" id="LS398110">
    <property type="protein sequence ID" value="SPP95513.1"/>
    <property type="molecule type" value="Genomic_DNA"/>
</dbReference>
<reference evidence="11 12" key="1">
    <citation type="submission" date="2018-03" db="EMBL/GenBank/DDBJ databases">
        <authorList>
            <person name="Gully D."/>
        </authorList>
    </citation>
    <scope>NUCLEOTIDE SEQUENCE [LARGE SCALE GENOMIC DNA]</scope>
    <source>
        <strain evidence="11">ORS3257</strain>
    </source>
</reference>
<dbReference type="InterPro" id="IPR013785">
    <property type="entry name" value="Aldolase_TIM"/>
</dbReference>
<evidence type="ECO:0000256" key="3">
    <source>
        <dbReference type="ARBA" id="ARBA00022643"/>
    </source>
</evidence>
<evidence type="ECO:0000313" key="12">
    <source>
        <dbReference type="Proteomes" id="UP000246085"/>
    </source>
</evidence>
<feature type="active site" description="Proton donor" evidence="8">
    <location>
        <position position="120"/>
    </location>
</feature>
<dbReference type="InterPro" id="IPR018517">
    <property type="entry name" value="tRNA_hU_synthase_CS"/>
</dbReference>
<accession>A0A2U3Q270</accession>
<dbReference type="GO" id="GO:0017150">
    <property type="term" value="F:tRNA dihydrouridine synthase activity"/>
    <property type="evidence" value="ECO:0007669"/>
    <property type="project" value="InterPro"/>
</dbReference>
<dbReference type="PIRSF" id="PIRSF006621">
    <property type="entry name" value="Dus"/>
    <property type="match status" value="1"/>
</dbReference>
<dbReference type="PANTHER" id="PTHR45846:SF1">
    <property type="entry name" value="TRNA-DIHYDROURIDINE(47) SYNTHASE [NAD(P)(+)]-LIKE"/>
    <property type="match status" value="1"/>
</dbReference>
<keyword evidence="9" id="KW-0547">Nucleotide-binding</keyword>
<evidence type="ECO:0000256" key="4">
    <source>
        <dbReference type="ARBA" id="ARBA00022694"/>
    </source>
</evidence>
<dbReference type="InterPro" id="IPR004652">
    <property type="entry name" value="DusB-like"/>
</dbReference>
<dbReference type="KEGG" id="bvz:BRAD3257_4528"/>
<feature type="binding site" evidence="9">
    <location>
        <position position="159"/>
    </location>
    <ligand>
        <name>FMN</name>
        <dbReference type="ChEBI" id="CHEBI:58210"/>
    </ligand>
</feature>
<comment type="function">
    <text evidence="7">Catalyzes the synthesis of 5,6-dihydrouridine (D), a modified base found in the D-loop of most tRNAs, via the reduction of the C5-C6 double bond in target uridines.</text>
</comment>
<evidence type="ECO:0000256" key="7">
    <source>
        <dbReference type="PIRNR" id="PIRNR006621"/>
    </source>
</evidence>
<dbReference type="CDD" id="cd02801">
    <property type="entry name" value="DUS_like_FMN"/>
    <property type="match status" value="1"/>
</dbReference>
<dbReference type="AlphaFoldDB" id="A0A2U3Q270"/>
<keyword evidence="5" id="KW-0521">NADP</keyword>
<organism evidence="11 12">
    <name type="scientific">Bradyrhizobium vignae</name>
    <dbReference type="NCBI Taxonomy" id="1549949"/>
    <lineage>
        <taxon>Bacteria</taxon>
        <taxon>Pseudomonadati</taxon>
        <taxon>Pseudomonadota</taxon>
        <taxon>Alphaproteobacteria</taxon>
        <taxon>Hyphomicrobiales</taxon>
        <taxon>Nitrobacteraceae</taxon>
        <taxon>Bradyrhizobium</taxon>
    </lineage>
</organism>
<dbReference type="EC" id="1.3.1.-" evidence="7"/>
<keyword evidence="6 7" id="KW-0560">Oxidoreductase</keyword>
<dbReference type="NCBIfam" id="TIGR00737">
    <property type="entry name" value="nifR3_yhdG"/>
    <property type="match status" value="1"/>
</dbReference>
<proteinExistence type="inferred from homology"/>
<evidence type="ECO:0000256" key="8">
    <source>
        <dbReference type="PIRSR" id="PIRSR006621-1"/>
    </source>
</evidence>
<evidence type="ECO:0000256" key="9">
    <source>
        <dbReference type="PIRSR" id="PIRSR006621-2"/>
    </source>
</evidence>
<evidence type="ECO:0000256" key="6">
    <source>
        <dbReference type="ARBA" id="ARBA00023002"/>
    </source>
</evidence>
<dbReference type="SUPFAM" id="SSF51395">
    <property type="entry name" value="FMN-linked oxidoreductases"/>
    <property type="match status" value="1"/>
</dbReference>
<feature type="binding site" evidence="9">
    <location>
        <position position="90"/>
    </location>
    <ligand>
        <name>FMN</name>
        <dbReference type="ChEBI" id="CHEBI:58210"/>
    </ligand>
</feature>